<evidence type="ECO:0000313" key="1">
    <source>
        <dbReference type="EMBL" id="VDN46612.1"/>
    </source>
</evidence>
<name>A0A3P7RV39_9FIRM</name>
<dbReference type="RefSeq" id="WP_125136093.1">
    <property type="nucleotide sequence ID" value="NZ_LR130778.1"/>
</dbReference>
<dbReference type="OrthoDB" id="1707431at2"/>
<dbReference type="KEGG" id="cbar:PATL70BA_0744"/>
<protein>
    <submittedName>
        <fullName evidence="1">Uncharacterized protein</fullName>
    </submittedName>
</protein>
<proteinExistence type="predicted"/>
<organism evidence="1 2">
    <name type="scientific">Petrocella atlantisensis</name>
    <dbReference type="NCBI Taxonomy" id="2173034"/>
    <lineage>
        <taxon>Bacteria</taxon>
        <taxon>Bacillati</taxon>
        <taxon>Bacillota</taxon>
        <taxon>Clostridia</taxon>
        <taxon>Lachnospirales</taxon>
        <taxon>Vallitaleaceae</taxon>
        <taxon>Petrocella</taxon>
    </lineage>
</organism>
<keyword evidence="2" id="KW-1185">Reference proteome</keyword>
<gene>
    <name evidence="1" type="ORF">PATL70BA_0744</name>
</gene>
<dbReference type="Proteomes" id="UP000279029">
    <property type="component" value="Chromosome"/>
</dbReference>
<dbReference type="EMBL" id="LR130778">
    <property type="protein sequence ID" value="VDN46612.1"/>
    <property type="molecule type" value="Genomic_DNA"/>
</dbReference>
<dbReference type="AlphaFoldDB" id="A0A3P7RV39"/>
<accession>A0A3P7RV39</accession>
<reference evidence="1 2" key="1">
    <citation type="submission" date="2018-09" db="EMBL/GenBank/DDBJ databases">
        <authorList>
            <person name="Postec A."/>
        </authorList>
    </citation>
    <scope>NUCLEOTIDE SEQUENCE [LARGE SCALE GENOMIC DNA]</scope>
    <source>
        <strain evidence="1">70B-A</strain>
    </source>
</reference>
<sequence>MKTIAKPIEMISWTEEDGRIHPVKFKITTHEGERQVYRVLQIYTTELDRVAGNKVYRFTCEIAINAMIKLCEIRYDLDSCRWVLFKI</sequence>
<evidence type="ECO:0000313" key="2">
    <source>
        <dbReference type="Proteomes" id="UP000279029"/>
    </source>
</evidence>